<reference evidence="3" key="2">
    <citation type="submission" date="2020-09" db="EMBL/GenBank/DDBJ databases">
        <authorList>
            <person name="Sun Q."/>
            <person name="Sedlacek I."/>
        </authorList>
    </citation>
    <scope>NUCLEOTIDE SEQUENCE</scope>
    <source>
        <strain evidence="3">CCM 7897</strain>
    </source>
</reference>
<keyword evidence="2" id="KW-1133">Transmembrane helix</keyword>
<dbReference type="Proteomes" id="UP000606044">
    <property type="component" value="Unassembled WGS sequence"/>
</dbReference>
<sequence length="234" mass="23897">MSPQPETCPGCGARVHPRDVQCPACGMDLPPPSAPRRSALPVLVGVLGVLVALAAGAGVWLLLSPARKPAETNLPAQQQAAAPVVPEPPAPDPAPTPVPPAPQSQASAPVPAAPMAPTTGPLQALPPGAGRPALPDIPSDPQTRAAFAKTTQDNFKENGLDIAVTAGGPENTVVTLKFSFPAKTAVDLIAGGPFARQCKARGIKTVVFQDPNGASWTLDVDTDQLSQNDAPRRP</sequence>
<gene>
    <name evidence="3" type="ORF">GCM10007301_23970</name>
</gene>
<evidence type="ECO:0000256" key="1">
    <source>
        <dbReference type="SAM" id="MobiDB-lite"/>
    </source>
</evidence>
<feature type="compositionally biased region" description="Pro residues" evidence="1">
    <location>
        <begin position="85"/>
        <end position="102"/>
    </location>
</feature>
<feature type="transmembrane region" description="Helical" evidence="2">
    <location>
        <begin position="39"/>
        <end position="63"/>
    </location>
</feature>
<dbReference type="RefSeq" id="WP_188578695.1">
    <property type="nucleotide sequence ID" value="NZ_BMCT01000002.1"/>
</dbReference>
<reference evidence="3" key="1">
    <citation type="journal article" date="2014" name="Int. J. Syst. Evol. Microbiol.">
        <title>Complete genome sequence of Corynebacterium casei LMG S-19264T (=DSM 44701T), isolated from a smear-ripened cheese.</title>
        <authorList>
            <consortium name="US DOE Joint Genome Institute (JGI-PGF)"/>
            <person name="Walter F."/>
            <person name="Albersmeier A."/>
            <person name="Kalinowski J."/>
            <person name="Ruckert C."/>
        </authorList>
    </citation>
    <scope>NUCLEOTIDE SEQUENCE</scope>
    <source>
        <strain evidence="3">CCM 7897</strain>
    </source>
</reference>
<keyword evidence="2" id="KW-0812">Transmembrane</keyword>
<evidence type="ECO:0000256" key="2">
    <source>
        <dbReference type="SAM" id="Phobius"/>
    </source>
</evidence>
<comment type="caution">
    <text evidence="3">The sequence shown here is derived from an EMBL/GenBank/DDBJ whole genome shotgun (WGS) entry which is preliminary data.</text>
</comment>
<keyword evidence="4" id="KW-1185">Reference proteome</keyword>
<feature type="compositionally biased region" description="Low complexity" evidence="1">
    <location>
        <begin position="75"/>
        <end position="84"/>
    </location>
</feature>
<feature type="compositionally biased region" description="Polar residues" evidence="1">
    <location>
        <begin position="223"/>
        <end position="234"/>
    </location>
</feature>
<feature type="region of interest" description="Disordered" evidence="1">
    <location>
        <begin position="72"/>
        <end position="138"/>
    </location>
</feature>
<protein>
    <recommendedName>
        <fullName evidence="5">Zinc ribbon domain-containing protein</fullName>
    </recommendedName>
</protein>
<evidence type="ECO:0000313" key="4">
    <source>
        <dbReference type="Proteomes" id="UP000606044"/>
    </source>
</evidence>
<accession>A0A917FBX8</accession>
<dbReference type="EMBL" id="BMCT01000002">
    <property type="protein sequence ID" value="GGF63361.1"/>
    <property type="molecule type" value="Genomic_DNA"/>
</dbReference>
<feature type="compositionally biased region" description="Low complexity" evidence="1">
    <location>
        <begin position="103"/>
        <end position="134"/>
    </location>
</feature>
<proteinExistence type="predicted"/>
<dbReference type="AlphaFoldDB" id="A0A917FBX8"/>
<evidence type="ECO:0008006" key="5">
    <source>
        <dbReference type="Google" id="ProtNLM"/>
    </source>
</evidence>
<name>A0A917FBX8_9HYPH</name>
<feature type="region of interest" description="Disordered" evidence="1">
    <location>
        <begin position="214"/>
        <end position="234"/>
    </location>
</feature>
<evidence type="ECO:0000313" key="3">
    <source>
        <dbReference type="EMBL" id="GGF63361.1"/>
    </source>
</evidence>
<keyword evidence="2" id="KW-0472">Membrane</keyword>
<organism evidence="3 4">
    <name type="scientific">Azorhizobium oxalatiphilum</name>
    <dbReference type="NCBI Taxonomy" id="980631"/>
    <lineage>
        <taxon>Bacteria</taxon>
        <taxon>Pseudomonadati</taxon>
        <taxon>Pseudomonadota</taxon>
        <taxon>Alphaproteobacteria</taxon>
        <taxon>Hyphomicrobiales</taxon>
        <taxon>Xanthobacteraceae</taxon>
        <taxon>Azorhizobium</taxon>
    </lineage>
</organism>